<dbReference type="RefSeq" id="WP_111815426.1">
    <property type="nucleotide sequence ID" value="NZ_CBCRZQ010000003.1"/>
</dbReference>
<evidence type="ECO:0000313" key="2">
    <source>
        <dbReference type="Proteomes" id="UP000321945"/>
    </source>
</evidence>
<name>A0A5C6YTU6_9FLAO</name>
<evidence type="ECO:0000313" key="1">
    <source>
        <dbReference type="EMBL" id="TXD70393.1"/>
    </source>
</evidence>
<dbReference type="OrthoDB" id="9957659at2"/>
<organism evidence="1 2">
    <name type="scientific">Aequorivita lipolytica</name>
    <dbReference type="NCBI Taxonomy" id="153267"/>
    <lineage>
        <taxon>Bacteria</taxon>
        <taxon>Pseudomonadati</taxon>
        <taxon>Bacteroidota</taxon>
        <taxon>Flavobacteriia</taxon>
        <taxon>Flavobacteriales</taxon>
        <taxon>Flavobacteriaceae</taxon>
        <taxon>Aequorivita</taxon>
    </lineage>
</organism>
<dbReference type="AlphaFoldDB" id="A0A5C6YTU6"/>
<proteinExistence type="predicted"/>
<keyword evidence="2" id="KW-1185">Reference proteome</keyword>
<reference evidence="1 2" key="1">
    <citation type="submission" date="2019-08" db="EMBL/GenBank/DDBJ databases">
        <title>Genome of Aequorivita lipolytica Y10-2 (type strain).</title>
        <authorList>
            <person name="Bowman J.P."/>
        </authorList>
    </citation>
    <scope>NUCLEOTIDE SEQUENCE [LARGE SCALE GENOMIC DNA]</scope>
    <source>
        <strain evidence="1 2">Y10-2</strain>
    </source>
</reference>
<comment type="caution">
    <text evidence="1">The sequence shown here is derived from an EMBL/GenBank/DDBJ whole genome shotgun (WGS) entry which is preliminary data.</text>
</comment>
<protein>
    <submittedName>
        <fullName evidence="1">Uncharacterized protein</fullName>
    </submittedName>
</protein>
<sequence>MNNEELKKTLISEIENCQNNDLLLEALLLLIGPPPSQHQYSEVKEAEMDYKTEWVSPVPKGHWDLLKKQSEKLAKGEISGVTWEQIEAELKRKYDL</sequence>
<dbReference type="Proteomes" id="UP000321945">
    <property type="component" value="Unassembled WGS sequence"/>
</dbReference>
<gene>
    <name evidence="1" type="ORF">ESV24_04295</name>
</gene>
<accession>A0A5C6YTU6</accession>
<dbReference type="EMBL" id="VORU01000002">
    <property type="protein sequence ID" value="TXD70393.1"/>
    <property type="molecule type" value="Genomic_DNA"/>
</dbReference>